<evidence type="ECO:0000313" key="9">
    <source>
        <dbReference type="EMBL" id="QNA46329.1"/>
    </source>
</evidence>
<feature type="region of interest" description="Disordered" evidence="6">
    <location>
        <begin position="246"/>
        <end position="275"/>
    </location>
</feature>
<dbReference type="Pfam" id="PF02412">
    <property type="entry name" value="TSP_3"/>
    <property type="match status" value="1"/>
</dbReference>
<dbReference type="InterPro" id="IPR003367">
    <property type="entry name" value="Thrombospondin_3-like_rpt"/>
</dbReference>
<dbReference type="RefSeq" id="WP_182806140.1">
    <property type="nucleotide sequence ID" value="NZ_CP060007.1"/>
</dbReference>
<dbReference type="CDD" id="cd07185">
    <property type="entry name" value="OmpA_C-like"/>
    <property type="match status" value="1"/>
</dbReference>
<keyword evidence="4" id="KW-0998">Cell outer membrane</keyword>
<accession>A0A7G5XLH6</accession>
<keyword evidence="10" id="KW-1185">Reference proteome</keyword>
<evidence type="ECO:0000259" key="8">
    <source>
        <dbReference type="PROSITE" id="PS51123"/>
    </source>
</evidence>
<sequence length="445" mass="48885">MKPNCLLTALALMCIISVHAQNQQLKKPELISYNISFSDYRFPQLISDSTAGKAFNQGDWYKPGNKSFGVGFSYWRGLSQKIDASGTITGTFSNFPANFVKDDSIGQAKFSTQLNALLHIRAFKDKAPVNPFLTAGLGVGYFPGKIAVYAPLGVGLQFRFKAGSYFFMQAQWRKKLTDGINNDYLHYSFSFAQDNPFDRKKKVVEVPVVIPVEPVLPPDGDGDGFADANDKCPDVKGTLNGCPDTDGDGITDKDDQCPNDKGTLNGCPDSDNDGVADKDDKCKDLAGLARYDGCLIPDTDNDGVNDEEDKCPNEAGITANGGCPEIKQEIKQKIEFAAKNILFQFASDVLLKKSFISLNEVVKVLQDNPSLKLNIEAHADNAGTPERNMMWSERRAKAVADYFISKGIAPERITYKGYGDTKPIADNKTAKGRALNRRVEMKVDY</sequence>
<keyword evidence="3 5" id="KW-0472">Membrane</keyword>
<dbReference type="PRINTS" id="PR01021">
    <property type="entry name" value="OMPADOMAIN"/>
</dbReference>
<feature type="chain" id="PRO_5028825474" evidence="7">
    <location>
        <begin position="21"/>
        <end position="445"/>
    </location>
</feature>
<name>A0A7G5XLH6_9BACT</name>
<feature type="signal peptide" evidence="7">
    <location>
        <begin position="1"/>
        <end position="20"/>
    </location>
</feature>
<dbReference type="InterPro" id="IPR050330">
    <property type="entry name" value="Bact_OuterMem_StrucFunc"/>
</dbReference>
<evidence type="ECO:0000256" key="6">
    <source>
        <dbReference type="SAM" id="MobiDB-lite"/>
    </source>
</evidence>
<dbReference type="GO" id="GO:0007155">
    <property type="term" value="P:cell adhesion"/>
    <property type="evidence" value="ECO:0007669"/>
    <property type="project" value="InterPro"/>
</dbReference>
<dbReference type="InterPro" id="IPR006664">
    <property type="entry name" value="OMP_bac"/>
</dbReference>
<evidence type="ECO:0000256" key="2">
    <source>
        <dbReference type="ARBA" id="ARBA00022729"/>
    </source>
</evidence>
<protein>
    <submittedName>
        <fullName evidence="9">OmpA family protein</fullName>
    </submittedName>
</protein>
<dbReference type="KEGG" id="lacs:H4075_09210"/>
<evidence type="ECO:0000256" key="1">
    <source>
        <dbReference type="ARBA" id="ARBA00004442"/>
    </source>
</evidence>
<dbReference type="GO" id="GO:0009279">
    <property type="term" value="C:cell outer membrane"/>
    <property type="evidence" value="ECO:0007669"/>
    <property type="project" value="UniProtKB-SubCell"/>
</dbReference>
<organism evidence="9 10">
    <name type="scientific">Lacibacter sediminis</name>
    <dbReference type="NCBI Taxonomy" id="2760713"/>
    <lineage>
        <taxon>Bacteria</taxon>
        <taxon>Pseudomonadati</taxon>
        <taxon>Bacteroidota</taxon>
        <taxon>Chitinophagia</taxon>
        <taxon>Chitinophagales</taxon>
        <taxon>Chitinophagaceae</taxon>
        <taxon>Lacibacter</taxon>
    </lineage>
</organism>
<dbReference type="InterPro" id="IPR036737">
    <property type="entry name" value="OmpA-like_sf"/>
</dbReference>
<dbReference type="PROSITE" id="PS51123">
    <property type="entry name" value="OMPA_2"/>
    <property type="match status" value="1"/>
</dbReference>
<feature type="domain" description="OmpA-like" evidence="8">
    <location>
        <begin position="330"/>
        <end position="445"/>
    </location>
</feature>
<dbReference type="AlphaFoldDB" id="A0A7G5XLH6"/>
<evidence type="ECO:0000256" key="3">
    <source>
        <dbReference type="ARBA" id="ARBA00023136"/>
    </source>
</evidence>
<dbReference type="PANTHER" id="PTHR30329">
    <property type="entry name" value="STATOR ELEMENT OF FLAGELLAR MOTOR COMPLEX"/>
    <property type="match status" value="1"/>
</dbReference>
<dbReference type="SUPFAM" id="SSF103088">
    <property type="entry name" value="OmpA-like"/>
    <property type="match status" value="1"/>
</dbReference>
<dbReference type="Pfam" id="PF00691">
    <property type="entry name" value="OmpA"/>
    <property type="match status" value="1"/>
</dbReference>
<proteinExistence type="predicted"/>
<dbReference type="Gene3D" id="4.10.1080.10">
    <property type="entry name" value="TSP type-3 repeat"/>
    <property type="match status" value="1"/>
</dbReference>
<gene>
    <name evidence="9" type="ORF">H4075_09210</name>
</gene>
<evidence type="ECO:0000256" key="4">
    <source>
        <dbReference type="ARBA" id="ARBA00023237"/>
    </source>
</evidence>
<dbReference type="Gene3D" id="3.30.1330.60">
    <property type="entry name" value="OmpA-like domain"/>
    <property type="match status" value="1"/>
</dbReference>
<dbReference type="EMBL" id="CP060007">
    <property type="protein sequence ID" value="QNA46329.1"/>
    <property type="molecule type" value="Genomic_DNA"/>
</dbReference>
<dbReference type="Proteomes" id="UP000515344">
    <property type="component" value="Chromosome"/>
</dbReference>
<dbReference type="SUPFAM" id="SSF103647">
    <property type="entry name" value="TSP type-3 repeat"/>
    <property type="match status" value="1"/>
</dbReference>
<dbReference type="GO" id="GO:0005509">
    <property type="term" value="F:calcium ion binding"/>
    <property type="evidence" value="ECO:0007669"/>
    <property type="project" value="InterPro"/>
</dbReference>
<dbReference type="InterPro" id="IPR028974">
    <property type="entry name" value="TSP_type-3_rpt"/>
</dbReference>
<evidence type="ECO:0000313" key="10">
    <source>
        <dbReference type="Proteomes" id="UP000515344"/>
    </source>
</evidence>
<evidence type="ECO:0000256" key="7">
    <source>
        <dbReference type="SAM" id="SignalP"/>
    </source>
</evidence>
<reference evidence="10" key="1">
    <citation type="submission" date="2020-08" db="EMBL/GenBank/DDBJ databases">
        <title>Lacibacter sp. S13-6-6 genome sequencing.</title>
        <authorList>
            <person name="Jin L."/>
        </authorList>
    </citation>
    <scope>NUCLEOTIDE SEQUENCE [LARGE SCALE GENOMIC DNA]</scope>
    <source>
        <strain evidence="10">S13-6-6</strain>
    </source>
</reference>
<comment type="subcellular location">
    <subcellularLocation>
        <location evidence="1">Cell outer membrane</location>
    </subcellularLocation>
</comment>
<keyword evidence="2 7" id="KW-0732">Signal</keyword>
<evidence type="ECO:0000256" key="5">
    <source>
        <dbReference type="PROSITE-ProRule" id="PRU00473"/>
    </source>
</evidence>
<dbReference type="PANTHER" id="PTHR30329:SF21">
    <property type="entry name" value="LIPOPROTEIN YIAD-RELATED"/>
    <property type="match status" value="1"/>
</dbReference>
<dbReference type="InterPro" id="IPR006665">
    <property type="entry name" value="OmpA-like"/>
</dbReference>